<dbReference type="InterPro" id="IPR027268">
    <property type="entry name" value="Peptidase_M4/M1_CTD_sf"/>
</dbReference>
<keyword evidence="9" id="KW-0378">Hydrolase</keyword>
<keyword evidence="10" id="KW-0862">Zinc</keyword>
<evidence type="ECO:0000256" key="13">
    <source>
        <dbReference type="ARBA" id="ARBA00031533"/>
    </source>
</evidence>
<comment type="caution">
    <text evidence="17">The sequence shown here is derived from an EMBL/GenBank/DDBJ whole genome shotgun (WGS) entry which is preliminary data.</text>
</comment>
<dbReference type="PRINTS" id="PR00756">
    <property type="entry name" value="ALADIPTASE"/>
</dbReference>
<dbReference type="Proteomes" id="UP000006415">
    <property type="component" value="Unassembled WGS sequence"/>
</dbReference>
<evidence type="ECO:0000256" key="11">
    <source>
        <dbReference type="ARBA" id="ARBA00023049"/>
    </source>
</evidence>
<dbReference type="InterPro" id="IPR001930">
    <property type="entry name" value="Peptidase_M1"/>
</dbReference>
<dbReference type="STRING" id="857290.HMPREF9156_00536"/>
<accession>J0LMQ0</accession>
<evidence type="ECO:0000256" key="4">
    <source>
        <dbReference type="ARBA" id="ARBA00012564"/>
    </source>
</evidence>
<gene>
    <name evidence="17" type="ORF">HMPREF9156_00536</name>
</gene>
<dbReference type="InterPro" id="IPR014782">
    <property type="entry name" value="Peptidase_M1_dom"/>
</dbReference>
<dbReference type="GO" id="GO:0016285">
    <property type="term" value="F:alanyl aminopeptidase activity"/>
    <property type="evidence" value="ECO:0007669"/>
    <property type="project" value="UniProtKB-EC"/>
</dbReference>
<dbReference type="PANTHER" id="PTHR11533">
    <property type="entry name" value="PROTEASE M1 ZINC METALLOPROTEASE"/>
    <property type="match status" value="1"/>
</dbReference>
<dbReference type="OrthoDB" id="100605at2"/>
<feature type="domain" description="Peptidase M1 membrane alanine aminopeptidase" evidence="14">
    <location>
        <begin position="247"/>
        <end position="456"/>
    </location>
</feature>
<evidence type="ECO:0000259" key="15">
    <source>
        <dbReference type="Pfam" id="PF11838"/>
    </source>
</evidence>
<evidence type="ECO:0000256" key="8">
    <source>
        <dbReference type="ARBA" id="ARBA00022723"/>
    </source>
</evidence>
<keyword evidence="7" id="KW-0645">Protease</keyword>
<dbReference type="GO" id="GO:0042277">
    <property type="term" value="F:peptide binding"/>
    <property type="evidence" value="ECO:0007669"/>
    <property type="project" value="TreeGrafter"/>
</dbReference>
<dbReference type="InterPro" id="IPR042097">
    <property type="entry name" value="Aminopeptidase_N-like_N_sf"/>
</dbReference>
<dbReference type="GO" id="GO:0005615">
    <property type="term" value="C:extracellular space"/>
    <property type="evidence" value="ECO:0007669"/>
    <property type="project" value="TreeGrafter"/>
</dbReference>
<evidence type="ECO:0000256" key="6">
    <source>
        <dbReference type="ARBA" id="ARBA00022438"/>
    </source>
</evidence>
<dbReference type="Gene3D" id="1.10.390.10">
    <property type="entry name" value="Neutral Protease Domain 2"/>
    <property type="match status" value="1"/>
</dbReference>
<organism evidence="17 18">
    <name type="scientific">Scardovia wiggsiae F0424</name>
    <dbReference type="NCBI Taxonomy" id="857290"/>
    <lineage>
        <taxon>Bacteria</taxon>
        <taxon>Bacillati</taxon>
        <taxon>Actinomycetota</taxon>
        <taxon>Actinomycetes</taxon>
        <taxon>Bifidobacteriales</taxon>
        <taxon>Bifidobacteriaceae</taxon>
        <taxon>Scardovia</taxon>
    </lineage>
</organism>
<dbReference type="Pfam" id="PF17900">
    <property type="entry name" value="Peptidase_M1_N"/>
    <property type="match status" value="1"/>
</dbReference>
<sequence length="871" mass="97385">MPGTNLTREEAAERKAVIGETNYRVHLDLTGNIPGHASPETGDEANFISTTTVNFDARPGSSTFLDIVADEIMTVKVNGKELDPAKVYKDSRISLTGLQENNSVAVVAKCQYSRTGEGLHRSVDPSDGKVYLYSQFEVPDARRVYAVFDQPDIKATFDFSVAAPSEWEVISNQPTAYTPEVAPDDDSIRFWTFKSTPVMSPYLTAICAGPYAKWSTAHTLASGRNVPMSIYCRQALKDAASGDVDYLFDITAKGMDFYNSTWAVEYPYEKYDQIFVPEYNAGAMENIGCVTIRDSYIYESKTTDASKERRVVTVLHELAHMWFGDLVTMKWWNDLWLNESFAEFTSTLAAAEATEWKDTWATFCSGEKSWGQAEDEKPTTHPIVAPINDLNDTYVNFDGITYAKGASVLRQLVAYTGRSQFFQGIHNYLEKHKYGNATLDDLLSELEATSGRDLKKWSGLWLEQSGVNTISAEVRVAPDCTIEELALVQTAPADNSVLRPHRLAVGFYNADDDGNIVRTDRIELDVDGERTVVSDAQGRKRPDFILINDDDLTYTKIRLDPESLRFALGHLDRFTDPLARAITWLSLWDMARSAELPAQSFIDTSLKALVTERESTTFRYALGQVNTAASFYVAPNRRDAAIGQVSDELWHLAQAASAGSDEQFQLLTAYANYCVGSEFDRRTQGLLDGTIVLPGLEIDNNLRWFITICRARAGVITNDDIDAELSRHDTTENREFAYKAKASIPTPEAKQWAFEQALHNGELTNSQIEAVAEGFGLNNRPELYAGYVSRFFDSIDWIWENKTFHMSETLICPLSGAGLYPQFAHPSDLAAAGKAWLDSHRDADRALRRMVEENMDSSLRVLKVQKYNAGL</sequence>
<keyword evidence="11" id="KW-0482">Metalloprotease</keyword>
<dbReference type="InterPro" id="IPR012778">
    <property type="entry name" value="Pept_M1_aminopeptidase"/>
</dbReference>
<evidence type="ECO:0000313" key="17">
    <source>
        <dbReference type="EMBL" id="EJD65092.1"/>
    </source>
</evidence>
<dbReference type="InterPro" id="IPR045357">
    <property type="entry name" value="Aminopeptidase_N-like_N"/>
</dbReference>
<dbReference type="FunFam" id="1.10.390.10:FF:000004">
    <property type="entry name" value="Aminopeptidase N"/>
    <property type="match status" value="1"/>
</dbReference>
<reference evidence="17 18" key="1">
    <citation type="submission" date="2012-01" db="EMBL/GenBank/DDBJ databases">
        <title>The Genome Sequence of Scardovia wiggsiae F0424.</title>
        <authorList>
            <consortium name="The Broad Institute Genome Sequencing Platform"/>
            <person name="Earl A."/>
            <person name="Ward D."/>
            <person name="Feldgarden M."/>
            <person name="Gevers D."/>
            <person name="Izard J."/>
            <person name="Ganesan A."/>
            <person name="Baranova O.V."/>
            <person name="Blanton J.M."/>
            <person name="Tanner A.C."/>
            <person name="Mathney J."/>
            <person name="Dewhirst F.E."/>
            <person name="Young S.K."/>
            <person name="Zeng Q."/>
            <person name="Gargeya S."/>
            <person name="Fitzgerald M."/>
            <person name="Haas B."/>
            <person name="Abouelleil A."/>
            <person name="Alvarado L."/>
            <person name="Arachchi H.M."/>
            <person name="Berlin A."/>
            <person name="Chapman S.B."/>
            <person name="Gearin G."/>
            <person name="Goldberg J."/>
            <person name="Griggs A."/>
            <person name="Gujja S."/>
            <person name="Hansen M."/>
            <person name="Heiman D."/>
            <person name="Howarth C."/>
            <person name="Larimer J."/>
            <person name="Lui A."/>
            <person name="MacDonald P.J.P."/>
            <person name="McCowen C."/>
            <person name="Montmayeur A."/>
            <person name="Murphy C."/>
            <person name="Neiman D."/>
            <person name="Pearson M."/>
            <person name="Priest M."/>
            <person name="Roberts A."/>
            <person name="Saif S."/>
            <person name="Shea T."/>
            <person name="Sisk P."/>
            <person name="Stolte C."/>
            <person name="Sykes S."/>
            <person name="Wortman J."/>
            <person name="Nusbaum C."/>
            <person name="Birren B."/>
        </authorList>
    </citation>
    <scope>NUCLEOTIDE SEQUENCE [LARGE SCALE GENOMIC DNA]</scope>
    <source>
        <strain evidence="17 18">F0424</strain>
    </source>
</reference>
<feature type="domain" description="Aminopeptidase N-like N-terminal" evidence="16">
    <location>
        <begin position="117"/>
        <end position="203"/>
    </location>
</feature>
<dbReference type="InterPro" id="IPR024571">
    <property type="entry name" value="ERAP1-like_C_dom"/>
</dbReference>
<dbReference type="Gene3D" id="2.60.40.1730">
    <property type="entry name" value="tricorn interacting facor f3 domain"/>
    <property type="match status" value="1"/>
</dbReference>
<name>J0LMQ0_9BIFI</name>
<dbReference type="AlphaFoldDB" id="J0LMQ0"/>
<dbReference type="eggNOG" id="COG0308">
    <property type="taxonomic scope" value="Bacteria"/>
</dbReference>
<comment type="cofactor">
    <cofactor evidence="2">
        <name>Zn(2+)</name>
        <dbReference type="ChEBI" id="CHEBI:29105"/>
    </cofactor>
</comment>
<evidence type="ECO:0000313" key="18">
    <source>
        <dbReference type="Proteomes" id="UP000006415"/>
    </source>
</evidence>
<dbReference type="EC" id="3.4.11.2" evidence="4"/>
<evidence type="ECO:0000256" key="1">
    <source>
        <dbReference type="ARBA" id="ARBA00000098"/>
    </source>
</evidence>
<dbReference type="Pfam" id="PF11838">
    <property type="entry name" value="ERAP1_C"/>
    <property type="match status" value="1"/>
</dbReference>
<proteinExistence type="inferred from homology"/>
<evidence type="ECO:0000256" key="9">
    <source>
        <dbReference type="ARBA" id="ARBA00022801"/>
    </source>
</evidence>
<dbReference type="CDD" id="cd09602">
    <property type="entry name" value="M1_APN"/>
    <property type="match status" value="1"/>
</dbReference>
<evidence type="ECO:0000256" key="7">
    <source>
        <dbReference type="ARBA" id="ARBA00022670"/>
    </source>
</evidence>
<dbReference type="PANTHER" id="PTHR11533:SF174">
    <property type="entry name" value="PUROMYCIN-SENSITIVE AMINOPEPTIDASE-RELATED"/>
    <property type="match status" value="1"/>
</dbReference>
<dbReference type="GO" id="GO:0006508">
    <property type="term" value="P:proteolysis"/>
    <property type="evidence" value="ECO:0007669"/>
    <property type="project" value="UniProtKB-KW"/>
</dbReference>
<evidence type="ECO:0000256" key="3">
    <source>
        <dbReference type="ARBA" id="ARBA00010136"/>
    </source>
</evidence>
<feature type="domain" description="ERAP1-like C-terminal" evidence="15">
    <location>
        <begin position="544"/>
        <end position="857"/>
    </location>
</feature>
<dbReference type="EMBL" id="AGZS01000002">
    <property type="protein sequence ID" value="EJD65092.1"/>
    <property type="molecule type" value="Genomic_DNA"/>
</dbReference>
<keyword evidence="8" id="KW-0479">Metal-binding</keyword>
<dbReference type="RefSeq" id="WP_007147603.1">
    <property type="nucleotide sequence ID" value="NZ_AKCI01000001.1"/>
</dbReference>
<comment type="similarity">
    <text evidence="3">Belongs to the peptidase M1 family.</text>
</comment>
<keyword evidence="6 17" id="KW-0031">Aminopeptidase</keyword>
<protein>
    <recommendedName>
        <fullName evidence="5">Aminopeptidase N</fullName>
        <ecNumber evidence="4">3.4.11.2</ecNumber>
    </recommendedName>
    <alternativeName>
        <fullName evidence="12">Alanine aminopeptidase</fullName>
    </alternativeName>
    <alternativeName>
        <fullName evidence="13">Lysyl aminopeptidase</fullName>
    </alternativeName>
</protein>
<evidence type="ECO:0000256" key="5">
    <source>
        <dbReference type="ARBA" id="ARBA00015611"/>
    </source>
</evidence>
<evidence type="ECO:0000259" key="14">
    <source>
        <dbReference type="Pfam" id="PF01433"/>
    </source>
</evidence>
<evidence type="ECO:0000256" key="2">
    <source>
        <dbReference type="ARBA" id="ARBA00001947"/>
    </source>
</evidence>
<dbReference type="InterPro" id="IPR050344">
    <property type="entry name" value="Peptidase_M1_aminopeptidases"/>
</dbReference>
<dbReference type="FunFam" id="2.60.40.1730:FF:000010">
    <property type="entry name" value="Putative aminopeptidase N"/>
    <property type="match status" value="1"/>
</dbReference>
<dbReference type="GO" id="GO:0043171">
    <property type="term" value="P:peptide catabolic process"/>
    <property type="evidence" value="ECO:0007669"/>
    <property type="project" value="TreeGrafter"/>
</dbReference>
<dbReference type="NCBIfam" id="TIGR02412">
    <property type="entry name" value="pepN_strep_liv"/>
    <property type="match status" value="1"/>
</dbReference>
<dbReference type="Pfam" id="PF01433">
    <property type="entry name" value="Peptidase_M1"/>
    <property type="match status" value="1"/>
</dbReference>
<evidence type="ECO:0000256" key="12">
    <source>
        <dbReference type="ARBA" id="ARBA00029811"/>
    </source>
</evidence>
<dbReference type="GO" id="GO:0008270">
    <property type="term" value="F:zinc ion binding"/>
    <property type="evidence" value="ECO:0007669"/>
    <property type="project" value="InterPro"/>
</dbReference>
<dbReference type="GO" id="GO:0016020">
    <property type="term" value="C:membrane"/>
    <property type="evidence" value="ECO:0007669"/>
    <property type="project" value="TreeGrafter"/>
</dbReference>
<evidence type="ECO:0000259" key="16">
    <source>
        <dbReference type="Pfam" id="PF17900"/>
    </source>
</evidence>
<keyword evidence="18" id="KW-1185">Reference proteome</keyword>
<dbReference type="GO" id="GO:0005737">
    <property type="term" value="C:cytoplasm"/>
    <property type="evidence" value="ECO:0007669"/>
    <property type="project" value="TreeGrafter"/>
</dbReference>
<dbReference type="SUPFAM" id="SSF55486">
    <property type="entry name" value="Metalloproteases ('zincins'), catalytic domain"/>
    <property type="match status" value="1"/>
</dbReference>
<dbReference type="SUPFAM" id="SSF63737">
    <property type="entry name" value="Leukotriene A4 hydrolase N-terminal domain"/>
    <property type="match status" value="1"/>
</dbReference>
<dbReference type="HOGENOM" id="CLU_007335_1_1_11"/>
<dbReference type="GO" id="GO:0070006">
    <property type="term" value="F:metalloaminopeptidase activity"/>
    <property type="evidence" value="ECO:0007669"/>
    <property type="project" value="TreeGrafter"/>
</dbReference>
<comment type="catalytic activity">
    <reaction evidence="1">
        <text>Release of an N-terminal amino acid, Xaa-|-Yaa- from a peptide, amide or arylamide. Xaa is preferably Ala, but may be most amino acids including Pro (slow action). When a terminal hydrophobic residue is followed by a prolyl residue, the two may be released as an intact Xaa-Pro dipeptide.</text>
        <dbReference type="EC" id="3.4.11.2"/>
    </reaction>
</comment>
<evidence type="ECO:0000256" key="10">
    <source>
        <dbReference type="ARBA" id="ARBA00022833"/>
    </source>
</evidence>
<dbReference type="MEROPS" id="M01.009"/>